<dbReference type="EMBL" id="DYWT01000206">
    <property type="protein sequence ID" value="HJF32636.1"/>
    <property type="molecule type" value="Genomic_DNA"/>
</dbReference>
<dbReference type="PIRSF" id="PIRSF037260">
    <property type="entry name" value="UPF0223"/>
    <property type="match status" value="1"/>
</dbReference>
<dbReference type="SUPFAM" id="SSF158504">
    <property type="entry name" value="BH2638-like"/>
    <property type="match status" value="1"/>
</dbReference>
<dbReference type="Pfam" id="PF05256">
    <property type="entry name" value="UPF0223"/>
    <property type="match status" value="1"/>
</dbReference>
<dbReference type="InterPro" id="IPR007920">
    <property type="entry name" value="UPF0223"/>
</dbReference>
<evidence type="ECO:0000313" key="2">
    <source>
        <dbReference type="Proteomes" id="UP000698173"/>
    </source>
</evidence>
<dbReference type="NCBIfam" id="NF003353">
    <property type="entry name" value="PRK04387.1"/>
    <property type="match status" value="1"/>
</dbReference>
<name>A0A921KE04_SPOPS</name>
<accession>A0A921KE04</accession>
<evidence type="ECO:0000313" key="1">
    <source>
        <dbReference type="EMBL" id="HJF32636.1"/>
    </source>
</evidence>
<reference evidence="1" key="2">
    <citation type="submission" date="2021-09" db="EMBL/GenBank/DDBJ databases">
        <authorList>
            <person name="Gilroy R."/>
        </authorList>
    </citation>
    <scope>NUCLEOTIDE SEQUENCE</scope>
    <source>
        <strain evidence="1">CHK171-7178</strain>
    </source>
</reference>
<organism evidence="1 2">
    <name type="scientific">Sporosarcina psychrophila</name>
    <name type="common">Bacillus psychrophilus</name>
    <dbReference type="NCBI Taxonomy" id="1476"/>
    <lineage>
        <taxon>Bacteria</taxon>
        <taxon>Bacillati</taxon>
        <taxon>Bacillota</taxon>
        <taxon>Bacilli</taxon>
        <taxon>Bacillales</taxon>
        <taxon>Caryophanaceae</taxon>
        <taxon>Sporosarcina</taxon>
    </lineage>
</organism>
<dbReference type="Gene3D" id="1.10.220.80">
    <property type="entry name" value="BH2638-like"/>
    <property type="match status" value="1"/>
</dbReference>
<reference evidence="1" key="1">
    <citation type="journal article" date="2021" name="PeerJ">
        <title>Extensive microbial diversity within the chicken gut microbiome revealed by metagenomics and culture.</title>
        <authorList>
            <person name="Gilroy R."/>
            <person name="Ravi A."/>
            <person name="Getino M."/>
            <person name="Pursley I."/>
            <person name="Horton D.L."/>
            <person name="Alikhan N.F."/>
            <person name="Baker D."/>
            <person name="Gharbi K."/>
            <person name="Hall N."/>
            <person name="Watson M."/>
            <person name="Adriaenssens E.M."/>
            <person name="Foster-Nyarko E."/>
            <person name="Jarju S."/>
            <person name="Secka A."/>
            <person name="Antonio M."/>
            <person name="Oren A."/>
            <person name="Chaudhuri R.R."/>
            <person name="La Ragione R."/>
            <person name="Hildebrand F."/>
            <person name="Pallen M.J."/>
        </authorList>
    </citation>
    <scope>NUCLEOTIDE SEQUENCE</scope>
    <source>
        <strain evidence="1">CHK171-7178</strain>
    </source>
</reference>
<protein>
    <submittedName>
        <fullName evidence="1">UPF0223 family protein</fullName>
    </submittedName>
</protein>
<proteinExistence type="predicted"/>
<sequence>MEYSYPIRPDWSTAEIIAVAAFYEAVEKAYESGIPGEELMVAYLGFKKVVPSMAEEKTLCKEFEDASGYVCYPVVQAAKKADGKEEIKGMPSR</sequence>
<dbReference type="AlphaFoldDB" id="A0A921KE04"/>
<dbReference type="Proteomes" id="UP000698173">
    <property type="component" value="Unassembled WGS sequence"/>
</dbReference>
<dbReference type="InterPro" id="IPR023324">
    <property type="entry name" value="BH2638-like_sf"/>
</dbReference>
<comment type="caution">
    <text evidence="1">The sequence shown here is derived from an EMBL/GenBank/DDBJ whole genome shotgun (WGS) entry which is preliminary data.</text>
</comment>
<gene>
    <name evidence="1" type="ORF">K8V56_12805</name>
</gene>